<reference evidence="1" key="1">
    <citation type="submission" date="2020-02" db="EMBL/GenBank/DDBJ databases">
        <authorList>
            <person name="Meier V. D."/>
        </authorList>
    </citation>
    <scope>NUCLEOTIDE SEQUENCE</scope>
    <source>
        <strain evidence="1">AVDCRST_MAG01</strain>
    </source>
</reference>
<dbReference type="Gene3D" id="3.40.50.1860">
    <property type="match status" value="1"/>
</dbReference>
<keyword evidence="1" id="KW-0413">Isomerase</keyword>
<dbReference type="SUPFAM" id="SSF53681">
    <property type="entry name" value="Aspartate/glutamate racemase"/>
    <property type="match status" value="1"/>
</dbReference>
<sequence>MSDPRPIGVFDSGVGGLTVLAEIRDRLPYEHTVYF</sequence>
<dbReference type="AlphaFoldDB" id="A0A6J4P0T4"/>
<dbReference type="InterPro" id="IPR001920">
    <property type="entry name" value="Asp/Glu_race"/>
</dbReference>
<dbReference type="EC" id="5.1.1.3" evidence="1"/>
<feature type="non-terminal residue" evidence="1">
    <location>
        <position position="35"/>
    </location>
</feature>
<protein>
    <submittedName>
        <fullName evidence="1">Glutamate racemase</fullName>
        <ecNumber evidence="1">5.1.1.3</ecNumber>
    </submittedName>
</protein>
<dbReference type="GO" id="GO:0008881">
    <property type="term" value="F:glutamate racemase activity"/>
    <property type="evidence" value="ECO:0007669"/>
    <property type="project" value="UniProtKB-EC"/>
</dbReference>
<accession>A0A6J4P0T4</accession>
<evidence type="ECO:0000313" key="1">
    <source>
        <dbReference type="EMBL" id="CAA9403098.1"/>
    </source>
</evidence>
<gene>
    <name evidence="1" type="ORF">AVDCRST_MAG01-01-1158</name>
</gene>
<proteinExistence type="predicted"/>
<name>A0A6J4P0T4_9ACTN</name>
<organism evidence="1">
    <name type="scientific">uncultured Rubrobacteraceae bacterium</name>
    <dbReference type="NCBI Taxonomy" id="349277"/>
    <lineage>
        <taxon>Bacteria</taxon>
        <taxon>Bacillati</taxon>
        <taxon>Actinomycetota</taxon>
        <taxon>Rubrobacteria</taxon>
        <taxon>Rubrobacterales</taxon>
        <taxon>Rubrobacteraceae</taxon>
        <taxon>environmental samples</taxon>
    </lineage>
</organism>
<dbReference type="EMBL" id="CADCUW010000169">
    <property type="protein sequence ID" value="CAA9403098.1"/>
    <property type="molecule type" value="Genomic_DNA"/>
</dbReference>